<dbReference type="EMBL" id="VDGI01000021">
    <property type="protein sequence ID" value="TQR18398.1"/>
    <property type="molecule type" value="Genomic_DNA"/>
</dbReference>
<evidence type="ECO:0000313" key="3">
    <source>
        <dbReference type="Proteomes" id="UP000316626"/>
    </source>
</evidence>
<dbReference type="RefSeq" id="WP_142643783.1">
    <property type="nucleotide sequence ID" value="NZ_VDGI01000021.1"/>
</dbReference>
<dbReference type="OrthoDB" id="2734037at2"/>
<evidence type="ECO:0000313" key="2">
    <source>
        <dbReference type="EMBL" id="TQR18398.1"/>
    </source>
</evidence>
<dbReference type="PROSITE" id="PS50965">
    <property type="entry name" value="NERD"/>
    <property type="match status" value="1"/>
</dbReference>
<feature type="domain" description="NERD" evidence="1">
    <location>
        <begin position="41"/>
        <end position="161"/>
    </location>
</feature>
<organism evidence="2 3">
    <name type="scientific">Psychrobacillus vulpis</name>
    <dbReference type="NCBI Taxonomy" id="2325572"/>
    <lineage>
        <taxon>Bacteria</taxon>
        <taxon>Bacillati</taxon>
        <taxon>Bacillota</taxon>
        <taxon>Bacilli</taxon>
        <taxon>Bacillales</taxon>
        <taxon>Bacillaceae</taxon>
        <taxon>Psychrobacillus</taxon>
    </lineage>
</organism>
<evidence type="ECO:0000259" key="1">
    <source>
        <dbReference type="PROSITE" id="PS50965"/>
    </source>
</evidence>
<dbReference type="AlphaFoldDB" id="A0A544TLV1"/>
<dbReference type="Pfam" id="PF08378">
    <property type="entry name" value="NERD"/>
    <property type="match status" value="1"/>
</dbReference>
<proteinExistence type="predicted"/>
<sequence>MIVKGYEKSSHLEAMETLLKRLPPNHPLYTKIATEIRITKAGDFGEEIVFRELEKMQLPFEYLVFHKVLLHGESAFELDILLITPFGAIILEVKNIIGELEFQENPSQLVQQKETGEVNKYACPAIQLNEYKYQLSQFFIDQNIPIQIYGAVVFAARNSFVKVTTNKAKILYRNEVRSFLRKFQHSNPTHTGEDIEKIKDVLLKKITPFNYFPLTKYFSINPNELVRGVECLTCGFIGMYKVTRTWICPKCRKSDPIAYKHAIHTYFHLFKDSITNKECRDFLQLNNRHEANRILTNFHLNKTGSNKSTQYKMPLPNR</sequence>
<keyword evidence="3" id="KW-1185">Reference proteome</keyword>
<dbReference type="Proteomes" id="UP000316626">
    <property type="component" value="Unassembled WGS sequence"/>
</dbReference>
<comment type="caution">
    <text evidence="2">The sequence shown here is derived from an EMBL/GenBank/DDBJ whole genome shotgun (WGS) entry which is preliminary data.</text>
</comment>
<gene>
    <name evidence="2" type="ORF">FG384_16370</name>
</gene>
<name>A0A544TLV1_9BACI</name>
<protein>
    <submittedName>
        <fullName evidence="2">NERD domain-containing protein</fullName>
    </submittedName>
</protein>
<accession>A0A544TLV1</accession>
<reference evidence="2 3" key="1">
    <citation type="submission" date="2019-06" db="EMBL/GenBank/DDBJ databases">
        <title>Psychrobacillus vulpis sp. nov., a new species isolated from feces of a red fox that inhabits in The Tablas de Daimiel Natural Park, Albacete, Spain.</title>
        <authorList>
            <person name="Rodriguez M."/>
            <person name="Reina J.C."/>
            <person name="Bejar V."/>
            <person name="Llamas I."/>
        </authorList>
    </citation>
    <scope>NUCLEOTIDE SEQUENCE [LARGE SCALE GENOMIC DNA]</scope>
    <source>
        <strain evidence="2 3">Z8</strain>
    </source>
</reference>
<dbReference type="InterPro" id="IPR011528">
    <property type="entry name" value="NERD"/>
</dbReference>